<feature type="compositionally biased region" description="Low complexity" evidence="5">
    <location>
        <begin position="377"/>
        <end position="397"/>
    </location>
</feature>
<reference evidence="7" key="1">
    <citation type="submission" date="2015-02" db="EMBL/GenBank/DDBJ databases">
        <authorList>
            <person name="Gon?alves P."/>
        </authorList>
    </citation>
    <scope>NUCLEOTIDE SEQUENCE [LARGE SCALE GENOMIC DNA]</scope>
</reference>
<evidence type="ECO:0000313" key="7">
    <source>
        <dbReference type="Proteomes" id="UP000243876"/>
    </source>
</evidence>
<dbReference type="GO" id="GO:0019441">
    <property type="term" value="P:L-tryptophan catabolic process to kynurenine"/>
    <property type="evidence" value="ECO:0007669"/>
    <property type="project" value="InterPro"/>
</dbReference>
<dbReference type="Proteomes" id="UP000243876">
    <property type="component" value="Unassembled WGS sequence"/>
</dbReference>
<feature type="region of interest" description="Disordered" evidence="5">
    <location>
        <begin position="507"/>
        <end position="530"/>
    </location>
</feature>
<gene>
    <name evidence="6" type="primary">SPOSA6832_00558</name>
</gene>
<evidence type="ECO:0000256" key="4">
    <source>
        <dbReference type="PIRSR" id="PIRSR600898-1"/>
    </source>
</evidence>
<dbReference type="Pfam" id="PF01231">
    <property type="entry name" value="IDO"/>
    <property type="match status" value="1"/>
</dbReference>
<dbReference type="GO" id="GO:0005737">
    <property type="term" value="C:cytoplasm"/>
    <property type="evidence" value="ECO:0007669"/>
    <property type="project" value="TreeGrafter"/>
</dbReference>
<evidence type="ECO:0000256" key="2">
    <source>
        <dbReference type="ARBA" id="ARBA00022723"/>
    </source>
</evidence>
<dbReference type="GO" id="GO:0046872">
    <property type="term" value="F:metal ion binding"/>
    <property type="evidence" value="ECO:0007669"/>
    <property type="project" value="UniProtKB-KW"/>
</dbReference>
<protein>
    <submittedName>
        <fullName evidence="6">SPOSA6832_00558-mRNA-1:cds</fullName>
    </submittedName>
</protein>
<feature type="binding site" description="proximal binding residue" evidence="4">
    <location>
        <position position="473"/>
    </location>
    <ligand>
        <name>heme b</name>
        <dbReference type="ChEBI" id="CHEBI:60344"/>
    </ligand>
    <ligandPart>
        <name>Fe</name>
        <dbReference type="ChEBI" id="CHEBI:18248"/>
    </ligandPart>
</feature>
<dbReference type="Gene3D" id="1.20.58.480">
    <property type="match status" value="1"/>
</dbReference>
<sequence>MPRRVPFPIYDEDELSPSGSASSAPLVKLPSNHFLAQRPVTPPHDVHLVSPSATWIDSARPDTSSLAAADFDVSVDTGFLPPEEPVQSLKGLGEGWTEMEECLDSAVSEAAGIPGGGVGKMSEGFRQTVRELPRVDLSPLTTLPLLRRAHTVVAHLTHFYMHSTFPSQTVVPAMLAVPLVYTSDKLGLPPILTYADTVLWVWKLTDKQRGLRADNVEITTTFTSSPSERAFFLLSLFSELHGPAILRLMSGTLDEAFFADAVALSRIASYLHSIAALVDELRLLMHNAVKGSFGPDGRESITPATFYWEIRPWFNGGKWLYEGVGTDGADVEMEWGGPSAGQSSLVHAIDLFLGVDHSPRSAPNAQAPPPAHGSGGYSSASPAPSAPAAQGSPSRSPSMHKSPSDSTFMQRMSHYMPAHHRAFLQHLSSLHVPSAPSSSSIPSLRDLAQQHPHELKAAYDTAVSSMKRFRDTHIILATHFIVAQARRAPSESSVHWKEWDERRRAKEAEEAAKQAKGEERKKDVVTGTGGTDLASFLKMCRDRTKEALLGHQ</sequence>
<dbReference type="GO" id="GO:0034354">
    <property type="term" value="P:'de novo' NAD+ biosynthetic process from L-tryptophan"/>
    <property type="evidence" value="ECO:0007669"/>
    <property type="project" value="TreeGrafter"/>
</dbReference>
<comment type="similarity">
    <text evidence="1">Belongs to the indoleamine 2,3-dioxygenase family.</text>
</comment>
<keyword evidence="3 4" id="KW-0408">Iron</keyword>
<feature type="region of interest" description="Disordered" evidence="5">
    <location>
        <begin position="1"/>
        <end position="24"/>
    </location>
</feature>
<evidence type="ECO:0000256" key="1">
    <source>
        <dbReference type="ARBA" id="ARBA00007119"/>
    </source>
</evidence>
<evidence type="ECO:0000256" key="5">
    <source>
        <dbReference type="SAM" id="MobiDB-lite"/>
    </source>
</evidence>
<proteinExistence type="inferred from homology"/>
<keyword evidence="4" id="KW-0349">Heme</keyword>
<organism evidence="6 7">
    <name type="scientific">Sporidiobolus salmonicolor</name>
    <name type="common">Yeast-like fungus</name>
    <name type="synonym">Sporobolomyces salmonicolor</name>
    <dbReference type="NCBI Taxonomy" id="5005"/>
    <lineage>
        <taxon>Eukaryota</taxon>
        <taxon>Fungi</taxon>
        <taxon>Dikarya</taxon>
        <taxon>Basidiomycota</taxon>
        <taxon>Pucciniomycotina</taxon>
        <taxon>Microbotryomycetes</taxon>
        <taxon>Sporidiobolales</taxon>
        <taxon>Sporidiobolaceae</taxon>
        <taxon>Sporobolomyces</taxon>
    </lineage>
</organism>
<keyword evidence="2 4" id="KW-0479">Metal-binding</keyword>
<feature type="region of interest" description="Disordered" evidence="5">
    <location>
        <begin position="358"/>
        <end position="406"/>
    </location>
</feature>
<accession>A0A0D6EGA9</accession>
<name>A0A0D6EGA9_SPOSA</name>
<dbReference type="OrthoDB" id="540174at2759"/>
<feature type="compositionally biased region" description="Basic and acidic residues" evidence="5">
    <location>
        <begin position="507"/>
        <end position="524"/>
    </location>
</feature>
<dbReference type="AlphaFoldDB" id="A0A0D6EGA9"/>
<dbReference type="PANTHER" id="PTHR28657">
    <property type="entry name" value="INDOLEAMINE 2,3-DIOXYGENASE"/>
    <property type="match status" value="1"/>
</dbReference>
<dbReference type="SUPFAM" id="SSF140959">
    <property type="entry name" value="Indolic compounds 2,3-dioxygenase-like"/>
    <property type="match status" value="1"/>
</dbReference>
<evidence type="ECO:0000313" key="6">
    <source>
        <dbReference type="EMBL" id="CEQ39062.1"/>
    </source>
</evidence>
<dbReference type="InterPro" id="IPR000898">
    <property type="entry name" value="Indolamine_dOase"/>
</dbReference>
<dbReference type="EMBL" id="CENE01000002">
    <property type="protein sequence ID" value="CEQ39062.1"/>
    <property type="molecule type" value="Genomic_DNA"/>
</dbReference>
<dbReference type="PANTHER" id="PTHR28657:SF5">
    <property type="entry name" value="INDOLEAMINE 2,3-DIOXYGENASE"/>
    <property type="match status" value="1"/>
</dbReference>
<dbReference type="GO" id="GO:0020037">
    <property type="term" value="F:heme binding"/>
    <property type="evidence" value="ECO:0007669"/>
    <property type="project" value="InterPro"/>
</dbReference>
<dbReference type="GO" id="GO:0033754">
    <property type="term" value="F:indoleamine 2,3-dioxygenase activity"/>
    <property type="evidence" value="ECO:0007669"/>
    <property type="project" value="TreeGrafter"/>
</dbReference>
<keyword evidence="7" id="KW-1185">Reference proteome</keyword>
<evidence type="ECO:0000256" key="3">
    <source>
        <dbReference type="ARBA" id="ARBA00023004"/>
    </source>
</evidence>
<dbReference type="InterPro" id="IPR037217">
    <property type="entry name" value="Trp/Indoleamine_2_3_dOase-like"/>
</dbReference>